<dbReference type="InterPro" id="IPR058535">
    <property type="entry name" value="MafB19-deam"/>
</dbReference>
<feature type="binding site" evidence="8">
    <location>
        <position position="84"/>
    </location>
    <ligand>
        <name>Zn(2+)</name>
        <dbReference type="ChEBI" id="CHEBI:29105"/>
        <note>catalytic</note>
    </ligand>
</feature>
<dbReference type="InterPro" id="IPR028883">
    <property type="entry name" value="tRNA_aden_deaminase"/>
</dbReference>
<evidence type="ECO:0000313" key="11">
    <source>
        <dbReference type="Proteomes" id="UP001623591"/>
    </source>
</evidence>
<evidence type="ECO:0000313" key="10">
    <source>
        <dbReference type="EMBL" id="MFL0248357.1"/>
    </source>
</evidence>
<comment type="catalytic activity">
    <reaction evidence="7 8">
        <text>adenosine(34) in tRNA + H2O + H(+) = inosine(34) in tRNA + NH4(+)</text>
        <dbReference type="Rhea" id="RHEA:43168"/>
        <dbReference type="Rhea" id="RHEA-COMP:10373"/>
        <dbReference type="Rhea" id="RHEA-COMP:10374"/>
        <dbReference type="ChEBI" id="CHEBI:15377"/>
        <dbReference type="ChEBI" id="CHEBI:15378"/>
        <dbReference type="ChEBI" id="CHEBI:28938"/>
        <dbReference type="ChEBI" id="CHEBI:74411"/>
        <dbReference type="ChEBI" id="CHEBI:82852"/>
        <dbReference type="EC" id="3.5.4.33"/>
    </reaction>
</comment>
<dbReference type="PANTHER" id="PTHR11079">
    <property type="entry name" value="CYTOSINE DEAMINASE FAMILY MEMBER"/>
    <property type="match status" value="1"/>
</dbReference>
<evidence type="ECO:0000256" key="3">
    <source>
        <dbReference type="ARBA" id="ARBA00022694"/>
    </source>
</evidence>
<dbReference type="Pfam" id="PF14437">
    <property type="entry name" value="MafB19-deam"/>
    <property type="match status" value="1"/>
</dbReference>
<dbReference type="InterPro" id="IPR016193">
    <property type="entry name" value="Cytidine_deaminase-like"/>
</dbReference>
<dbReference type="SUPFAM" id="SSF53927">
    <property type="entry name" value="Cytidine deaminase-like"/>
    <property type="match status" value="1"/>
</dbReference>
<comment type="caution">
    <text evidence="10">The sequence shown here is derived from an EMBL/GenBank/DDBJ whole genome shotgun (WGS) entry which is preliminary data.</text>
</comment>
<accession>A0ABW8T865</accession>
<dbReference type="PROSITE" id="PS00903">
    <property type="entry name" value="CYT_DCMP_DEAMINASES_1"/>
    <property type="match status" value="1"/>
</dbReference>
<keyword evidence="11" id="KW-1185">Reference proteome</keyword>
<dbReference type="EC" id="3.5.4.33" evidence="8"/>
<feature type="binding site" evidence="8">
    <location>
        <position position="51"/>
    </location>
    <ligand>
        <name>Zn(2+)</name>
        <dbReference type="ChEBI" id="CHEBI:29105"/>
        <note>catalytic</note>
    </ligand>
</feature>
<evidence type="ECO:0000256" key="1">
    <source>
        <dbReference type="ARBA" id="ARBA00010669"/>
    </source>
</evidence>
<reference evidence="10 11" key="1">
    <citation type="submission" date="2024-11" db="EMBL/GenBank/DDBJ databases">
        <authorList>
            <person name="Heng Y.C."/>
            <person name="Lim A.C.H."/>
            <person name="Lee J.K.Y."/>
            <person name="Kittelmann S."/>
        </authorList>
    </citation>
    <scope>NUCLEOTIDE SEQUENCE [LARGE SCALE GENOMIC DNA]</scope>
    <source>
        <strain evidence="10 11">WILCCON 0185</strain>
    </source>
</reference>
<dbReference type="PROSITE" id="PS51747">
    <property type="entry name" value="CYT_DCMP_DEAMINASES_2"/>
    <property type="match status" value="1"/>
</dbReference>
<comment type="cofactor">
    <cofactor evidence="8">
        <name>Zn(2+)</name>
        <dbReference type="ChEBI" id="CHEBI:29105"/>
    </cofactor>
    <text evidence="8">Binds 1 zinc ion per subunit.</text>
</comment>
<keyword evidence="5 8" id="KW-0378">Hydrolase</keyword>
<dbReference type="InterPro" id="IPR016192">
    <property type="entry name" value="APOBEC/CMP_deaminase_Zn-bd"/>
</dbReference>
<organism evidence="10 11">
    <name type="scientific">Candidatus Clostridium stratigraminis</name>
    <dbReference type="NCBI Taxonomy" id="3381661"/>
    <lineage>
        <taxon>Bacteria</taxon>
        <taxon>Bacillati</taxon>
        <taxon>Bacillota</taxon>
        <taxon>Clostridia</taxon>
        <taxon>Eubacteriales</taxon>
        <taxon>Clostridiaceae</taxon>
        <taxon>Clostridium</taxon>
    </lineage>
</organism>
<evidence type="ECO:0000256" key="6">
    <source>
        <dbReference type="ARBA" id="ARBA00022833"/>
    </source>
</evidence>
<dbReference type="InterPro" id="IPR002125">
    <property type="entry name" value="CMP_dCMP_dom"/>
</dbReference>
<gene>
    <name evidence="8" type="primary">tadA</name>
    <name evidence="10" type="ORF">ACJDUG_15500</name>
</gene>
<evidence type="ECO:0000259" key="9">
    <source>
        <dbReference type="PROSITE" id="PS51747"/>
    </source>
</evidence>
<dbReference type="Gene3D" id="3.40.140.10">
    <property type="entry name" value="Cytidine Deaminase, domain 2"/>
    <property type="match status" value="1"/>
</dbReference>
<dbReference type="CDD" id="cd01285">
    <property type="entry name" value="nucleoside_deaminase"/>
    <property type="match status" value="1"/>
</dbReference>
<dbReference type="EMBL" id="JBJHZZ010000016">
    <property type="protein sequence ID" value="MFL0248357.1"/>
    <property type="molecule type" value="Genomic_DNA"/>
</dbReference>
<keyword evidence="3 8" id="KW-0819">tRNA processing</keyword>
<evidence type="ECO:0000256" key="5">
    <source>
        <dbReference type="ARBA" id="ARBA00022801"/>
    </source>
</evidence>
<evidence type="ECO:0000256" key="4">
    <source>
        <dbReference type="ARBA" id="ARBA00022723"/>
    </source>
</evidence>
<feature type="active site" description="Proton donor" evidence="8">
    <location>
        <position position="53"/>
    </location>
</feature>
<dbReference type="GO" id="GO:0052717">
    <property type="term" value="F:tRNA-specific adenosine-34 deaminase activity"/>
    <property type="evidence" value="ECO:0007669"/>
    <property type="project" value="UniProtKB-EC"/>
</dbReference>
<feature type="domain" description="CMP/dCMP-type deaminase" evidence="9">
    <location>
        <begin position="1"/>
        <end position="110"/>
    </location>
</feature>
<feature type="binding site" evidence="8">
    <location>
        <position position="81"/>
    </location>
    <ligand>
        <name>Zn(2+)</name>
        <dbReference type="ChEBI" id="CHEBI:29105"/>
        <note>catalytic</note>
    </ligand>
</feature>
<dbReference type="HAMAP" id="MF_00972">
    <property type="entry name" value="tRNA_aden_deaminase"/>
    <property type="match status" value="1"/>
</dbReference>
<protein>
    <recommendedName>
        <fullName evidence="8">tRNA-specific adenosine deaminase</fullName>
        <ecNumber evidence="8">3.5.4.33</ecNumber>
    </recommendedName>
</protein>
<comment type="function">
    <text evidence="8">Catalyzes the deamination of adenosine to inosine at the wobble position 34 of tRNA(Arg2).</text>
</comment>
<keyword evidence="4 8" id="KW-0479">Metal-binding</keyword>
<evidence type="ECO:0000256" key="8">
    <source>
        <dbReference type="HAMAP-Rule" id="MF_00972"/>
    </source>
</evidence>
<proteinExistence type="inferred from homology"/>
<keyword evidence="6 8" id="KW-0862">Zinc</keyword>
<dbReference type="RefSeq" id="WP_406770786.1">
    <property type="nucleotide sequence ID" value="NZ_JBJHZZ010000016.1"/>
</dbReference>
<name>A0ABW8T865_9CLOT</name>
<sequence length="146" mass="16564">MKEFFMDEALEEARKALYIKEVPVGAVIVRNNEIVARAHNLKETLKDPTAHAEILAIKRACESLNKWRLTSCEMYVTLEPCAMCASAIAQARVNRLYIGTFDPTAGACGSVINVLENPNLNYNIQLDWMYNTECSKLLKEFFMAKR</sequence>
<comment type="subunit">
    <text evidence="2 8">Homodimer.</text>
</comment>
<evidence type="ECO:0000256" key="2">
    <source>
        <dbReference type="ARBA" id="ARBA00011738"/>
    </source>
</evidence>
<dbReference type="Proteomes" id="UP001623591">
    <property type="component" value="Unassembled WGS sequence"/>
</dbReference>
<dbReference type="PANTHER" id="PTHR11079:SF202">
    <property type="entry name" value="TRNA-SPECIFIC ADENOSINE DEAMINASE"/>
    <property type="match status" value="1"/>
</dbReference>
<evidence type="ECO:0000256" key="7">
    <source>
        <dbReference type="ARBA" id="ARBA00048045"/>
    </source>
</evidence>
<comment type="similarity">
    <text evidence="1">Belongs to the cytidine and deoxycytidylate deaminase family. ADAT2 subfamily.</text>
</comment>